<dbReference type="Proteomes" id="UP000265515">
    <property type="component" value="Unassembled WGS sequence"/>
</dbReference>
<gene>
    <name evidence="3" type="ORF">CBR_g36679</name>
</gene>
<proteinExistence type="predicted"/>
<feature type="region of interest" description="Disordered" evidence="1">
    <location>
        <begin position="1"/>
        <end position="56"/>
    </location>
</feature>
<feature type="region of interest" description="Disordered" evidence="1">
    <location>
        <begin position="295"/>
        <end position="370"/>
    </location>
</feature>
<feature type="region of interest" description="Disordered" evidence="1">
    <location>
        <begin position="115"/>
        <end position="143"/>
    </location>
</feature>
<accession>A0A388LLH2</accession>
<dbReference type="AlphaFoldDB" id="A0A388LLH2"/>
<dbReference type="PANTHER" id="PTHR33492:SF4">
    <property type="entry name" value="OS02G0174300 PROTEIN"/>
    <property type="match status" value="1"/>
</dbReference>
<reference evidence="3 4" key="1">
    <citation type="journal article" date="2018" name="Cell">
        <title>The Chara Genome: Secondary Complexity and Implications for Plant Terrestrialization.</title>
        <authorList>
            <person name="Nishiyama T."/>
            <person name="Sakayama H."/>
            <person name="Vries J.D."/>
            <person name="Buschmann H."/>
            <person name="Saint-Marcoux D."/>
            <person name="Ullrich K.K."/>
            <person name="Haas F.B."/>
            <person name="Vanderstraeten L."/>
            <person name="Becker D."/>
            <person name="Lang D."/>
            <person name="Vosolsobe S."/>
            <person name="Rombauts S."/>
            <person name="Wilhelmsson P.K.I."/>
            <person name="Janitza P."/>
            <person name="Kern R."/>
            <person name="Heyl A."/>
            <person name="Rumpler F."/>
            <person name="Villalobos L.I.A.C."/>
            <person name="Clay J.M."/>
            <person name="Skokan R."/>
            <person name="Toyoda A."/>
            <person name="Suzuki Y."/>
            <person name="Kagoshima H."/>
            <person name="Schijlen E."/>
            <person name="Tajeshwar N."/>
            <person name="Catarino B."/>
            <person name="Hetherington A.J."/>
            <person name="Saltykova A."/>
            <person name="Bonnot C."/>
            <person name="Breuninger H."/>
            <person name="Symeonidi A."/>
            <person name="Radhakrishnan G.V."/>
            <person name="Van Nieuwerburgh F."/>
            <person name="Deforce D."/>
            <person name="Chang C."/>
            <person name="Karol K.G."/>
            <person name="Hedrich R."/>
            <person name="Ulvskov P."/>
            <person name="Glockner G."/>
            <person name="Delwiche C.F."/>
            <person name="Petrasek J."/>
            <person name="Van de Peer Y."/>
            <person name="Friml J."/>
            <person name="Beilby M."/>
            <person name="Dolan L."/>
            <person name="Kohara Y."/>
            <person name="Sugano S."/>
            <person name="Fujiyama A."/>
            <person name="Delaux P.-M."/>
            <person name="Quint M."/>
            <person name="TheiBen G."/>
            <person name="Hagemann M."/>
            <person name="Harholt J."/>
            <person name="Dunand C."/>
            <person name="Zachgo S."/>
            <person name="Langdale J."/>
            <person name="Maumus F."/>
            <person name="Straeten D.V.D."/>
            <person name="Gould S.B."/>
            <person name="Rensing S.A."/>
        </authorList>
    </citation>
    <scope>NUCLEOTIDE SEQUENCE [LARGE SCALE GENOMIC DNA]</scope>
    <source>
        <strain evidence="3 4">S276</strain>
    </source>
</reference>
<feature type="region of interest" description="Disordered" evidence="1">
    <location>
        <begin position="160"/>
        <end position="215"/>
    </location>
</feature>
<evidence type="ECO:0000313" key="4">
    <source>
        <dbReference type="Proteomes" id="UP000265515"/>
    </source>
</evidence>
<evidence type="ECO:0000259" key="2">
    <source>
        <dbReference type="Pfam" id="PF13837"/>
    </source>
</evidence>
<feature type="compositionally biased region" description="Gly residues" evidence="1">
    <location>
        <begin position="314"/>
        <end position="326"/>
    </location>
</feature>
<comment type="caution">
    <text evidence="3">The sequence shown here is derived from an EMBL/GenBank/DDBJ whole genome shotgun (WGS) entry which is preliminary data.</text>
</comment>
<evidence type="ECO:0000313" key="3">
    <source>
        <dbReference type="EMBL" id="GBG83062.1"/>
    </source>
</evidence>
<dbReference type="Pfam" id="PF13837">
    <property type="entry name" value="Myb_DNA-bind_4"/>
    <property type="match status" value="1"/>
</dbReference>
<organism evidence="3 4">
    <name type="scientific">Chara braunii</name>
    <name type="common">Braun's stonewort</name>
    <dbReference type="NCBI Taxonomy" id="69332"/>
    <lineage>
        <taxon>Eukaryota</taxon>
        <taxon>Viridiplantae</taxon>
        <taxon>Streptophyta</taxon>
        <taxon>Charophyceae</taxon>
        <taxon>Charales</taxon>
        <taxon>Characeae</taxon>
        <taxon>Chara</taxon>
    </lineage>
</organism>
<dbReference type="Gramene" id="GBG83062">
    <property type="protein sequence ID" value="GBG83062"/>
    <property type="gene ID" value="CBR_g36679"/>
</dbReference>
<evidence type="ECO:0000256" key="1">
    <source>
        <dbReference type="SAM" id="MobiDB-lite"/>
    </source>
</evidence>
<dbReference type="InterPro" id="IPR044822">
    <property type="entry name" value="Myb_DNA-bind_4"/>
</dbReference>
<feature type="compositionally biased region" description="Polar residues" evidence="1">
    <location>
        <begin position="1"/>
        <end position="10"/>
    </location>
</feature>
<feature type="domain" description="Myb/SANT-like DNA-binding" evidence="2">
    <location>
        <begin position="210"/>
        <end position="289"/>
    </location>
</feature>
<sequence length="447" mass="46705">MPPSRAQSSFEDLLGSSTDERHSAAMGQVPREYSSVPWGSMLTTSLPPPPTWRNNPAAQAFVHSNIASSIPAPPMMPFSGYGVPGVDGNVGHGGTAYYQPSRAHFRASVPAVDGASAGPRGLNVRNDAPAVSSARGTRSMDCNSPAMATEHMEEAAAPLAHAQGPPVQASAVDLSAAEECGDGPDLTTDSPPDESGGRKPPAKPSRKASQPWSPDEQISLARLFGEDDALCARASGPHKCLKRGERLEWISKCLGEEGYRRSGEDCRKKWASLLEKVKEIADKCDRSGKQTYWDLTTEKRRELGSSVDDVASGRSGGGEGSAGAIGGKRNVRDPSDGSDGGTKTRRTGSGKVRGNGDDESSSLVSKAMEESTRAYCDGLQQAASTLAKASTKGAEIVGVRIGEMAGKIGAVADAMVGSNDVLSQLVGVLAGRRQGTRRGEWAGDESP</sequence>
<keyword evidence="4" id="KW-1185">Reference proteome</keyword>
<dbReference type="PANTHER" id="PTHR33492">
    <property type="entry name" value="OSJNBA0043A12.37 PROTEIN-RELATED"/>
    <property type="match status" value="1"/>
</dbReference>
<name>A0A388LLH2_CHABU</name>
<protein>
    <recommendedName>
        <fullName evidence="2">Myb/SANT-like DNA-binding domain-containing protein</fullName>
    </recommendedName>
</protein>
<dbReference type="EMBL" id="BFEA01000427">
    <property type="protein sequence ID" value="GBG83062.1"/>
    <property type="molecule type" value="Genomic_DNA"/>
</dbReference>